<organism evidence="1 2">
    <name type="scientific">Spiromyces aspiralis</name>
    <dbReference type="NCBI Taxonomy" id="68401"/>
    <lineage>
        <taxon>Eukaryota</taxon>
        <taxon>Fungi</taxon>
        <taxon>Fungi incertae sedis</taxon>
        <taxon>Zoopagomycota</taxon>
        <taxon>Kickxellomycotina</taxon>
        <taxon>Kickxellomycetes</taxon>
        <taxon>Kickxellales</taxon>
        <taxon>Kickxellaceae</taxon>
        <taxon>Spiromyces</taxon>
    </lineage>
</organism>
<proteinExistence type="predicted"/>
<name>A0ACC1HU40_9FUNG</name>
<dbReference type="Proteomes" id="UP001145114">
    <property type="component" value="Unassembled WGS sequence"/>
</dbReference>
<sequence>MPNLHKNFLKSVSSRVFPRPNKTKPSDLLKSWKIVRGDEVMVMAGKDKGQKGRVVKVLRDNNSVLVSGLNLVYKHVPVSSATPSGKVQKEMPLHISNVALVDPTNGLPTKVKLRKYTDPKTGVTERRRYAVGTNAYIEKKKYTEYQNEWIDGEKDTDPDIVQKVTFTANPNEPPFPPDLLREIANPRGGII</sequence>
<comment type="caution">
    <text evidence="1">The sequence shown here is derived from an EMBL/GenBank/DDBJ whole genome shotgun (WGS) entry which is preliminary data.</text>
</comment>
<dbReference type="EMBL" id="JAMZIH010000307">
    <property type="protein sequence ID" value="KAJ1679560.1"/>
    <property type="molecule type" value="Genomic_DNA"/>
</dbReference>
<evidence type="ECO:0000313" key="1">
    <source>
        <dbReference type="EMBL" id="KAJ1679560.1"/>
    </source>
</evidence>
<evidence type="ECO:0000313" key="2">
    <source>
        <dbReference type="Proteomes" id="UP001145114"/>
    </source>
</evidence>
<keyword evidence="2" id="KW-1185">Reference proteome</keyword>
<gene>
    <name evidence="1" type="ORF">EV182_001800</name>
</gene>
<reference evidence="1" key="1">
    <citation type="submission" date="2022-06" db="EMBL/GenBank/DDBJ databases">
        <title>Phylogenomic reconstructions and comparative analyses of Kickxellomycotina fungi.</title>
        <authorList>
            <person name="Reynolds N.K."/>
            <person name="Stajich J.E."/>
            <person name="Barry K."/>
            <person name="Grigoriev I.V."/>
            <person name="Crous P."/>
            <person name="Smith M.E."/>
        </authorList>
    </citation>
    <scope>NUCLEOTIDE SEQUENCE</scope>
    <source>
        <strain evidence="1">RSA 2271</strain>
    </source>
</reference>
<accession>A0ACC1HU40</accession>
<protein>
    <submittedName>
        <fullName evidence="1">Uncharacterized protein</fullName>
    </submittedName>
</protein>